<reference evidence="2" key="1">
    <citation type="submission" date="2024-06" db="EMBL/GenBank/DDBJ databases">
        <title>Methylostella associata gen. nov., sp. nov., a novel Ancalomicrobiaceae-affiliated facultatively methylotrophic bacteria that feed on methanotrophs of the genus Methylococcus.</title>
        <authorList>
            <person name="Saltykova V."/>
            <person name="Danilova O.V."/>
            <person name="Oshkin I.Y."/>
            <person name="Belova S.E."/>
            <person name="Pimenov N.V."/>
            <person name="Dedysh S.N."/>
        </authorList>
    </citation>
    <scope>NUCLEOTIDE SEQUENCE</scope>
    <source>
        <strain evidence="2">S20</strain>
    </source>
</reference>
<protein>
    <submittedName>
        <fullName evidence="2">DUF1127 domain-containing protein</fullName>
    </submittedName>
</protein>
<dbReference type="AlphaFoldDB" id="A0AAU7X8M0"/>
<accession>A0AAU7X8M0</accession>
<gene>
    <name evidence="2" type="ORF">ABS361_14775</name>
</gene>
<dbReference type="Pfam" id="PF06568">
    <property type="entry name" value="YjiS-like"/>
    <property type="match status" value="1"/>
</dbReference>
<dbReference type="KEGG" id="mflg:ABS361_14775"/>
<evidence type="ECO:0000259" key="1">
    <source>
        <dbReference type="Pfam" id="PF06568"/>
    </source>
</evidence>
<sequence>MLQRDANAAAAHQIRQNAYFGVRTMSISNIANSVREFLAYREAVRQLSSLDDRQLSDIGLTRGQIREIVRRKAA</sequence>
<name>A0AAU7X8M0_9HYPH</name>
<proteinExistence type="predicted"/>
<dbReference type="RefSeq" id="WP_407048451.1">
    <property type="nucleotide sequence ID" value="NZ_CP158568.1"/>
</dbReference>
<feature type="domain" description="YjiS-like" evidence="1">
    <location>
        <begin position="34"/>
        <end position="66"/>
    </location>
</feature>
<evidence type="ECO:0000313" key="2">
    <source>
        <dbReference type="EMBL" id="XBY43351.1"/>
    </source>
</evidence>
<dbReference type="InterPro" id="IPR009506">
    <property type="entry name" value="YjiS-like"/>
</dbReference>
<organism evidence="2">
    <name type="scientific">Methyloraptor flagellatus</name>
    <dbReference type="NCBI Taxonomy" id="3162530"/>
    <lineage>
        <taxon>Bacteria</taxon>
        <taxon>Pseudomonadati</taxon>
        <taxon>Pseudomonadota</taxon>
        <taxon>Alphaproteobacteria</taxon>
        <taxon>Hyphomicrobiales</taxon>
        <taxon>Ancalomicrobiaceae</taxon>
        <taxon>Methyloraptor</taxon>
    </lineage>
</organism>
<dbReference type="EMBL" id="CP158568">
    <property type="protein sequence ID" value="XBY43351.1"/>
    <property type="molecule type" value="Genomic_DNA"/>
</dbReference>